<evidence type="ECO:0000313" key="2">
    <source>
        <dbReference type="EMBL" id="PLR96972.1"/>
    </source>
</evidence>
<evidence type="ECO:0000313" key="4">
    <source>
        <dbReference type="Proteomes" id="UP000235114"/>
    </source>
</evidence>
<dbReference type="AlphaFoldDB" id="A0A2N5GMH0"/>
<name>A0A2N5GMH0_9BACI</name>
<comment type="caution">
    <text evidence="1">The sequence shown here is derived from an EMBL/GenBank/DDBJ whole genome shotgun (WGS) entry which is preliminary data.</text>
</comment>
<reference evidence="2 4" key="2">
    <citation type="submission" date="2017-12" db="EMBL/GenBank/DDBJ databases">
        <title>Comparative Functional Genomics of Dry Heat Resistant strains isolated from the Viking Spacecraft.</title>
        <authorList>
            <person name="Seuylemezian A."/>
            <person name="Cooper K."/>
            <person name="Vaishampayan P."/>
        </authorList>
    </citation>
    <scope>NUCLEOTIDE SEQUENCE [LARGE SCALE GENOMIC DNA]</scope>
    <source>
        <strain evidence="2 4">ATCC 29669</strain>
    </source>
</reference>
<evidence type="ECO:0000313" key="1">
    <source>
        <dbReference type="EMBL" id="PLR83024.1"/>
    </source>
</evidence>
<protein>
    <recommendedName>
        <fullName evidence="5">Nucleic acid-binding protein</fullName>
    </recommendedName>
</protein>
<evidence type="ECO:0000313" key="3">
    <source>
        <dbReference type="Proteomes" id="UP000234951"/>
    </source>
</evidence>
<evidence type="ECO:0008006" key="5">
    <source>
        <dbReference type="Google" id="ProtNLM"/>
    </source>
</evidence>
<accession>A0A2N5GMH0</accession>
<keyword evidence="4" id="KW-1185">Reference proteome</keyword>
<dbReference type="Proteomes" id="UP000234951">
    <property type="component" value="Unassembled WGS sequence"/>
</dbReference>
<sequence length="67" mass="7712">MEHTCPKCDVLMVEGELDHAGPFRIYKKEGQKGLFGPKTDKITNLTQFVCPKCGLVEFYVEYPQKFQ</sequence>
<dbReference type="Proteomes" id="UP000235114">
    <property type="component" value="Unassembled WGS sequence"/>
</dbReference>
<proteinExistence type="predicted"/>
<gene>
    <name evidence="1" type="ORF">CU635_11190</name>
    <name evidence="2" type="ORF">CVD25_10010</name>
</gene>
<reference evidence="1 3" key="1">
    <citation type="submission" date="2017-11" db="EMBL/GenBank/DDBJ databases">
        <title>Comparitive Functional Genomics of Dry Heat Resistant strains isolated from the Viking Spacecraft.</title>
        <authorList>
            <person name="Seuylemezian A."/>
            <person name="Cooper K."/>
            <person name="Vaishampayan P."/>
        </authorList>
    </citation>
    <scope>NUCLEOTIDE SEQUENCE [LARGE SCALE GENOMIC DNA]</scope>
    <source>
        <strain evidence="1 3">M4.6</strain>
    </source>
</reference>
<dbReference type="EMBL" id="PGVD01000028">
    <property type="protein sequence ID" value="PLR96972.1"/>
    <property type="molecule type" value="Genomic_DNA"/>
</dbReference>
<organism evidence="1 3">
    <name type="scientific">Bacillus canaveralius</name>
    <dbReference type="NCBI Taxonomy" id="1403243"/>
    <lineage>
        <taxon>Bacteria</taxon>
        <taxon>Bacillati</taxon>
        <taxon>Bacillota</taxon>
        <taxon>Bacilli</taxon>
        <taxon>Bacillales</taxon>
        <taxon>Bacillaceae</taxon>
        <taxon>Bacillus</taxon>
    </lineage>
</organism>
<dbReference type="EMBL" id="PGVA01000024">
    <property type="protein sequence ID" value="PLR83024.1"/>
    <property type="molecule type" value="Genomic_DNA"/>
</dbReference>